<evidence type="ECO:0000256" key="1">
    <source>
        <dbReference type="SAM" id="MobiDB-lite"/>
    </source>
</evidence>
<name>A0ABN8ZYU8_RANTA</name>
<gene>
    <name evidence="2" type="ORF">MRATA1EN1_LOCUS26889</name>
</gene>
<feature type="region of interest" description="Disordered" evidence="1">
    <location>
        <begin position="1"/>
        <end position="74"/>
    </location>
</feature>
<dbReference type="EMBL" id="OX459943">
    <property type="protein sequence ID" value="CAI9177927.1"/>
    <property type="molecule type" value="Genomic_DNA"/>
</dbReference>
<organism evidence="2 3">
    <name type="scientific">Rangifer tarandus platyrhynchus</name>
    <name type="common">Svalbard reindeer</name>
    <dbReference type="NCBI Taxonomy" id="3082113"/>
    <lineage>
        <taxon>Eukaryota</taxon>
        <taxon>Metazoa</taxon>
        <taxon>Chordata</taxon>
        <taxon>Craniata</taxon>
        <taxon>Vertebrata</taxon>
        <taxon>Euteleostomi</taxon>
        <taxon>Mammalia</taxon>
        <taxon>Eutheria</taxon>
        <taxon>Laurasiatheria</taxon>
        <taxon>Artiodactyla</taxon>
        <taxon>Ruminantia</taxon>
        <taxon>Pecora</taxon>
        <taxon>Cervidae</taxon>
        <taxon>Odocoileinae</taxon>
        <taxon>Rangifer</taxon>
    </lineage>
</organism>
<evidence type="ECO:0000313" key="2">
    <source>
        <dbReference type="EMBL" id="CAI9177927.1"/>
    </source>
</evidence>
<dbReference type="Proteomes" id="UP001176941">
    <property type="component" value="Chromosome 7"/>
</dbReference>
<feature type="compositionally biased region" description="Low complexity" evidence="1">
    <location>
        <begin position="17"/>
        <end position="28"/>
    </location>
</feature>
<proteinExistence type="predicted"/>
<evidence type="ECO:0000313" key="3">
    <source>
        <dbReference type="Proteomes" id="UP001176941"/>
    </source>
</evidence>
<sequence>MRAANLGSRRADRPDPRAAFSSHGLAPPGRGGRRRLRPRVARHFRRVPGWPDDVAESEEEAGRRGGRGRLRSGR</sequence>
<protein>
    <submittedName>
        <fullName evidence="2">Uncharacterized protein</fullName>
    </submittedName>
</protein>
<feature type="compositionally biased region" description="Basic residues" evidence="1">
    <location>
        <begin position="31"/>
        <end position="46"/>
    </location>
</feature>
<accession>A0ABN8ZYU8</accession>
<keyword evidence="3" id="KW-1185">Reference proteome</keyword>
<reference evidence="2" key="1">
    <citation type="submission" date="2023-04" db="EMBL/GenBank/DDBJ databases">
        <authorList>
            <consortium name="ELIXIR-Norway"/>
        </authorList>
    </citation>
    <scope>NUCLEOTIDE SEQUENCE [LARGE SCALE GENOMIC DNA]</scope>
</reference>
<feature type="compositionally biased region" description="Basic residues" evidence="1">
    <location>
        <begin position="64"/>
        <end position="74"/>
    </location>
</feature>